<dbReference type="Proteomes" id="UP000215914">
    <property type="component" value="Chromosome 16"/>
</dbReference>
<proteinExistence type="predicted"/>
<gene>
    <name evidence="4" type="ORF">HannXRQ_Chr16g0520421</name>
    <name evidence="3" type="ORF">HanXRQr2_Chr16g0759681</name>
</gene>
<feature type="domain" description="DC1" evidence="2">
    <location>
        <begin position="128"/>
        <end position="176"/>
    </location>
</feature>
<accession>A0A251S2F3</accession>
<protein>
    <submittedName>
        <fullName evidence="3">Chromatin regulator PHD family</fullName>
    </submittedName>
    <submittedName>
        <fullName evidence="4">Putative C1-like protein</fullName>
    </submittedName>
</protein>
<evidence type="ECO:0000313" key="5">
    <source>
        <dbReference type="Proteomes" id="UP000215914"/>
    </source>
</evidence>
<dbReference type="SUPFAM" id="SSF57889">
    <property type="entry name" value="Cysteine-rich domain"/>
    <property type="match status" value="2"/>
</dbReference>
<keyword evidence="5" id="KW-1185">Reference proteome</keyword>
<sequence length="350" mass="36645">MRSPSSATISHFSHPHPLHLTNPKTSRICSACKKTLETEPLYTCRSPSCTTTFSLHLKCSQLPQTITHPCHHHHHPLTLLPISQNPNGVFTCNGCGKHGDSFLYSCKDCGVNIHVACAKLPLLVSHRSHCHQLNLVFSSPYGNDAFRCDVCGVVCGSKCWLYRCGLCGFDAHVLCVTSKVKKVVAGAGRSSSSSSSTTDQFEKWFVEQVNNKRDQILQEIMGGGGGGGGGGNMNNPLLQPMMGGGGSDYNQMLQAMMSGGGGGGGNYNQMLQAMMSGGGGGYNQLLQAMMSGGGGGDYNQMLQAMMSGGGGGDYNQMLQAMMGGGGGMDLSSVLGNFGGLMGAGFGGFGF</sequence>
<reference evidence="4" key="2">
    <citation type="submission" date="2017-02" db="EMBL/GenBank/DDBJ databases">
        <title>Sunflower complete genome.</title>
        <authorList>
            <person name="Langlade N."/>
            <person name="Munos S."/>
        </authorList>
    </citation>
    <scope>NUCLEOTIDE SEQUENCE [LARGE SCALE GENOMIC DNA]</scope>
    <source>
        <tissue evidence="4">Leaves</tissue>
    </source>
</reference>
<dbReference type="AlphaFoldDB" id="A0A251S2F3"/>
<dbReference type="EMBL" id="MNCJ02000331">
    <property type="protein sequence ID" value="KAF5760975.1"/>
    <property type="molecule type" value="Genomic_DNA"/>
</dbReference>
<dbReference type="InterPro" id="IPR004146">
    <property type="entry name" value="DC1"/>
</dbReference>
<reference evidence="3 5" key="1">
    <citation type="journal article" date="2017" name="Nature">
        <title>The sunflower genome provides insights into oil metabolism, flowering and Asterid evolution.</title>
        <authorList>
            <person name="Badouin H."/>
            <person name="Gouzy J."/>
            <person name="Grassa C.J."/>
            <person name="Murat F."/>
            <person name="Staton S.E."/>
            <person name="Cottret L."/>
            <person name="Lelandais-Briere C."/>
            <person name="Owens G.L."/>
            <person name="Carrere S."/>
            <person name="Mayjonade B."/>
            <person name="Legrand L."/>
            <person name="Gill N."/>
            <person name="Kane N.C."/>
            <person name="Bowers J.E."/>
            <person name="Hubner S."/>
            <person name="Bellec A."/>
            <person name="Berard A."/>
            <person name="Berges H."/>
            <person name="Blanchet N."/>
            <person name="Boniface M.C."/>
            <person name="Brunel D."/>
            <person name="Catrice O."/>
            <person name="Chaidir N."/>
            <person name="Claudel C."/>
            <person name="Donnadieu C."/>
            <person name="Faraut T."/>
            <person name="Fievet G."/>
            <person name="Helmstetter N."/>
            <person name="King M."/>
            <person name="Knapp S.J."/>
            <person name="Lai Z."/>
            <person name="Le Paslier M.C."/>
            <person name="Lippi Y."/>
            <person name="Lorenzon L."/>
            <person name="Mandel J.R."/>
            <person name="Marage G."/>
            <person name="Marchand G."/>
            <person name="Marquand E."/>
            <person name="Bret-Mestries E."/>
            <person name="Morien E."/>
            <person name="Nambeesan S."/>
            <person name="Nguyen T."/>
            <person name="Pegot-Espagnet P."/>
            <person name="Pouilly N."/>
            <person name="Raftis F."/>
            <person name="Sallet E."/>
            <person name="Schiex T."/>
            <person name="Thomas J."/>
            <person name="Vandecasteele C."/>
            <person name="Vares D."/>
            <person name="Vear F."/>
            <person name="Vautrin S."/>
            <person name="Crespi M."/>
            <person name="Mangin B."/>
            <person name="Burke J.M."/>
            <person name="Salse J."/>
            <person name="Munos S."/>
            <person name="Vincourt P."/>
            <person name="Rieseberg L.H."/>
            <person name="Langlade N.B."/>
        </authorList>
    </citation>
    <scope>NUCLEOTIDE SEQUENCE [LARGE SCALE GENOMIC DNA]</scope>
    <source>
        <strain evidence="5">cv. SF193</strain>
        <tissue evidence="3">Leaves</tissue>
    </source>
</reference>
<dbReference type="Pfam" id="PF03107">
    <property type="entry name" value="C1_2"/>
    <property type="match status" value="3"/>
</dbReference>
<dbReference type="EMBL" id="CM007905">
    <property type="protein sequence ID" value="OTF92306.1"/>
    <property type="molecule type" value="Genomic_DNA"/>
</dbReference>
<dbReference type="OrthoDB" id="1877533at2759"/>
<feature type="domain" description="DC1" evidence="2">
    <location>
        <begin position="12"/>
        <end position="59"/>
    </location>
</feature>
<dbReference type="InParanoid" id="A0A251S2F3"/>
<reference evidence="3" key="3">
    <citation type="submission" date="2020-06" db="EMBL/GenBank/DDBJ databases">
        <title>Helianthus annuus Genome sequencing and assembly Release 2.</title>
        <authorList>
            <person name="Gouzy J."/>
            <person name="Langlade N."/>
            <person name="Munos S."/>
        </authorList>
    </citation>
    <scope>NUCLEOTIDE SEQUENCE</scope>
    <source>
        <tissue evidence="3">Leaves</tissue>
    </source>
</reference>
<dbReference type="PANTHER" id="PTHR46288">
    <property type="entry name" value="PHORBOL-ESTER/DAG-TYPE DOMAIN-CONTAINING PROTEIN"/>
    <property type="match status" value="1"/>
</dbReference>
<feature type="domain" description="DC1" evidence="2">
    <location>
        <begin position="72"/>
        <end position="118"/>
    </location>
</feature>
<evidence type="ECO:0000313" key="4">
    <source>
        <dbReference type="EMBL" id="OTF92306.1"/>
    </source>
</evidence>
<keyword evidence="1" id="KW-0677">Repeat</keyword>
<dbReference type="Gramene" id="mRNA:HanXRQr2_Chr16g0759681">
    <property type="protein sequence ID" value="CDS:HanXRQr2_Chr16g0759681.1"/>
    <property type="gene ID" value="HanXRQr2_Chr16g0759681"/>
</dbReference>
<organism evidence="4 5">
    <name type="scientific">Helianthus annuus</name>
    <name type="common">Common sunflower</name>
    <dbReference type="NCBI Taxonomy" id="4232"/>
    <lineage>
        <taxon>Eukaryota</taxon>
        <taxon>Viridiplantae</taxon>
        <taxon>Streptophyta</taxon>
        <taxon>Embryophyta</taxon>
        <taxon>Tracheophyta</taxon>
        <taxon>Spermatophyta</taxon>
        <taxon>Magnoliopsida</taxon>
        <taxon>eudicotyledons</taxon>
        <taxon>Gunneridae</taxon>
        <taxon>Pentapetalae</taxon>
        <taxon>asterids</taxon>
        <taxon>campanulids</taxon>
        <taxon>Asterales</taxon>
        <taxon>Asteraceae</taxon>
        <taxon>Asteroideae</taxon>
        <taxon>Heliantheae alliance</taxon>
        <taxon>Heliantheae</taxon>
        <taxon>Helianthus</taxon>
    </lineage>
</organism>
<dbReference type="OMA" id="MLQAMMS"/>
<evidence type="ECO:0000313" key="3">
    <source>
        <dbReference type="EMBL" id="KAF5760975.1"/>
    </source>
</evidence>
<dbReference type="InterPro" id="IPR046349">
    <property type="entry name" value="C1-like_sf"/>
</dbReference>
<evidence type="ECO:0000256" key="1">
    <source>
        <dbReference type="ARBA" id="ARBA00022737"/>
    </source>
</evidence>
<dbReference type="PANTHER" id="PTHR46288:SF80">
    <property type="entry name" value="CYSTEINE_HISTIDINE-RICH C1 DOMAIN FAMILY PROTEIN"/>
    <property type="match status" value="1"/>
</dbReference>
<name>A0A251S2F3_HELAN</name>
<dbReference type="FunCoup" id="A0A251S2F3">
    <property type="interactions" value="323"/>
</dbReference>
<evidence type="ECO:0000259" key="2">
    <source>
        <dbReference type="Pfam" id="PF03107"/>
    </source>
</evidence>